<reference evidence="1 2" key="1">
    <citation type="journal article" date="2015" name="Nature">
        <title>rRNA introns, odd ribosomes, and small enigmatic genomes across a large radiation of phyla.</title>
        <authorList>
            <person name="Brown C.T."/>
            <person name="Hug L.A."/>
            <person name="Thomas B.C."/>
            <person name="Sharon I."/>
            <person name="Castelle C.J."/>
            <person name="Singh A."/>
            <person name="Wilkins M.J."/>
            <person name="Williams K.H."/>
            <person name="Banfield J.F."/>
        </authorList>
    </citation>
    <scope>NUCLEOTIDE SEQUENCE [LARGE SCALE GENOMIC DNA]</scope>
</reference>
<dbReference type="SUPFAM" id="SSF55166">
    <property type="entry name" value="Hedgehog/DD-peptidase"/>
    <property type="match status" value="1"/>
</dbReference>
<gene>
    <name evidence="1" type="ORF">UY48_C0010G0012</name>
</gene>
<protein>
    <recommendedName>
        <fullName evidence="3">Peptidase M15A C-terminal domain-containing protein</fullName>
    </recommendedName>
</protein>
<dbReference type="Proteomes" id="UP000034588">
    <property type="component" value="Unassembled WGS sequence"/>
</dbReference>
<name>A0A0G1W278_9BACT</name>
<evidence type="ECO:0000313" key="1">
    <source>
        <dbReference type="EMBL" id="KKW12660.1"/>
    </source>
</evidence>
<organism evidence="1 2">
    <name type="scientific">Candidatus Gottesmanbacteria bacterium GW2011_GWB1_49_7</name>
    <dbReference type="NCBI Taxonomy" id="1618448"/>
    <lineage>
        <taxon>Bacteria</taxon>
        <taxon>Candidatus Gottesmaniibacteriota</taxon>
    </lineage>
</organism>
<dbReference type="AlphaFoldDB" id="A0A0G1W278"/>
<evidence type="ECO:0008006" key="3">
    <source>
        <dbReference type="Google" id="ProtNLM"/>
    </source>
</evidence>
<dbReference type="EMBL" id="LCQD01000010">
    <property type="protein sequence ID" value="KKW12660.1"/>
    <property type="molecule type" value="Genomic_DNA"/>
</dbReference>
<evidence type="ECO:0000313" key="2">
    <source>
        <dbReference type="Proteomes" id="UP000034588"/>
    </source>
</evidence>
<dbReference type="InterPro" id="IPR009045">
    <property type="entry name" value="Zn_M74/Hedgehog-like"/>
</dbReference>
<accession>A0A0G1W278</accession>
<proteinExistence type="predicted"/>
<sequence length="144" mass="16398">MKNFQLHELVDKVTFEAEGEAAWKHLDGNALLALDDLSDFFSLLKGIHVPVICNNWHSGGQFQFRGYRPPFYPAHLSPLGSAHRTGKAFDLDVRGYNAEDARRLIIANQDSTLLSKIMRMEADVGWLHIDVMETGRPRIYLFRA</sequence>
<comment type="caution">
    <text evidence="1">The sequence shown here is derived from an EMBL/GenBank/DDBJ whole genome shotgun (WGS) entry which is preliminary data.</text>
</comment>